<name>A0A2L0V0Z6_9CAUD</name>
<organism evidence="1 2">
    <name type="scientific">Agrobacterium phage Atu_ph07</name>
    <dbReference type="NCBI Taxonomy" id="2024264"/>
    <lineage>
        <taxon>Viruses</taxon>
        <taxon>Duplodnaviria</taxon>
        <taxon>Heunggongvirae</taxon>
        <taxon>Uroviricota</taxon>
        <taxon>Caudoviricetes</taxon>
        <taxon>Polybotosvirus</taxon>
        <taxon>Polybotosvirus Atuph07</taxon>
    </lineage>
</organism>
<keyword evidence="2" id="KW-1185">Reference proteome</keyword>
<dbReference type="GeneID" id="40088709"/>
<evidence type="ECO:0000313" key="2">
    <source>
        <dbReference type="Proteomes" id="UP000223025"/>
    </source>
</evidence>
<evidence type="ECO:0000313" key="1">
    <source>
        <dbReference type="EMBL" id="AUZ95445.1"/>
    </source>
</evidence>
<dbReference type="RefSeq" id="YP_009612371.1">
    <property type="nucleotide sequence ID" value="NC_042013.1"/>
</dbReference>
<protein>
    <submittedName>
        <fullName evidence="1">Uncharacterized protein</fullName>
    </submittedName>
</protein>
<dbReference type="KEGG" id="vg:40088709"/>
<sequence length="263" mass="29458">MASKYTMEIIVGNKKIPEYKLNEATYIEGRAGSEFSIKLYNWSNKRSLFVVSVDGLSVTDGKPAGPDSIGFIVEPHSSYMVPGWVVSNSESARFKFDSIDKSYAGTESKNVGVIGAMVFEELVKEEKVKYVDRYIYINTPPVTDPYPWKRSYPNEPWTNPIWYSTCQNNMLVGNASSSLSSNTQEYEASGNELGVTWGESVSSDFSTNTFDKGAKKDTLVLFYDSRKNLEKLGIVFDKKPTISRNLPNPFPLTGCTPPPNWKK</sequence>
<dbReference type="EMBL" id="MF403008">
    <property type="protein sequence ID" value="AUZ95445.1"/>
    <property type="molecule type" value="Genomic_DNA"/>
</dbReference>
<dbReference type="Proteomes" id="UP000223025">
    <property type="component" value="Segment"/>
</dbReference>
<proteinExistence type="predicted"/>
<reference evidence="1 2" key="1">
    <citation type="submission" date="2017-06" db="EMBL/GenBank/DDBJ databases">
        <authorList>
            <person name="Kim H.J."/>
            <person name="Triplett B.A."/>
        </authorList>
    </citation>
    <scope>NUCLEOTIDE SEQUENCE [LARGE SCALE GENOMIC DNA]</scope>
</reference>
<accession>A0A2L0V0Z6</accession>